<dbReference type="Gene3D" id="2.40.50.120">
    <property type="match status" value="1"/>
</dbReference>
<gene>
    <name evidence="8" type="ORF">MGAL_10B035135</name>
</gene>
<feature type="chain" id="PRO_5032630309" description="NTR domain-containing protein" evidence="6">
    <location>
        <begin position="21"/>
        <end position="187"/>
    </location>
</feature>
<evidence type="ECO:0000256" key="1">
    <source>
        <dbReference type="ARBA" id="ARBA00004613"/>
    </source>
</evidence>
<dbReference type="PANTHER" id="PTHR11844">
    <property type="entry name" value="METALLOPROTEASE INHIBITOR"/>
    <property type="match status" value="1"/>
</dbReference>
<dbReference type="Proteomes" id="UP000596742">
    <property type="component" value="Unassembled WGS sequence"/>
</dbReference>
<protein>
    <recommendedName>
        <fullName evidence="7">NTR domain-containing protein</fullName>
    </recommendedName>
</protein>
<feature type="binding site" evidence="4">
    <location>
        <position position="22"/>
    </location>
    <ligand>
        <name>Zn(2+)</name>
        <dbReference type="ChEBI" id="CHEBI:29105"/>
        <note>ligand shared with metalloproteinase partner</note>
    </ligand>
</feature>
<feature type="signal peptide" evidence="6">
    <location>
        <begin position="1"/>
        <end position="20"/>
    </location>
</feature>
<name>A0A8B6G538_MYTGA</name>
<dbReference type="SUPFAM" id="SSF50242">
    <property type="entry name" value="TIMP-like"/>
    <property type="match status" value="1"/>
</dbReference>
<comment type="subcellular location">
    <subcellularLocation>
        <location evidence="1">Secreted</location>
    </subcellularLocation>
</comment>
<evidence type="ECO:0000256" key="5">
    <source>
        <dbReference type="PIRSR" id="PIRSR601820-3"/>
    </source>
</evidence>
<dbReference type="PROSITE" id="PS50189">
    <property type="entry name" value="NTR"/>
    <property type="match status" value="1"/>
</dbReference>
<proteinExistence type="predicted"/>
<keyword evidence="2" id="KW-0964">Secreted</keyword>
<organism evidence="8 9">
    <name type="scientific">Mytilus galloprovincialis</name>
    <name type="common">Mediterranean mussel</name>
    <dbReference type="NCBI Taxonomy" id="29158"/>
    <lineage>
        <taxon>Eukaryota</taxon>
        <taxon>Metazoa</taxon>
        <taxon>Spiralia</taxon>
        <taxon>Lophotrochozoa</taxon>
        <taxon>Mollusca</taxon>
        <taxon>Bivalvia</taxon>
        <taxon>Autobranchia</taxon>
        <taxon>Pteriomorphia</taxon>
        <taxon>Mytilida</taxon>
        <taxon>Mytiloidea</taxon>
        <taxon>Mytilidae</taxon>
        <taxon>Mytilinae</taxon>
        <taxon>Mytilus</taxon>
    </lineage>
</organism>
<dbReference type="InterPro" id="IPR001134">
    <property type="entry name" value="Netrin_domain"/>
</dbReference>
<evidence type="ECO:0000256" key="2">
    <source>
        <dbReference type="ARBA" id="ARBA00022525"/>
    </source>
</evidence>
<evidence type="ECO:0000256" key="4">
    <source>
        <dbReference type="PIRSR" id="PIRSR601820-1"/>
    </source>
</evidence>
<dbReference type="GO" id="GO:0051045">
    <property type="term" value="P:negative regulation of membrane protein ectodomain proteolysis"/>
    <property type="evidence" value="ECO:0007669"/>
    <property type="project" value="TreeGrafter"/>
</dbReference>
<dbReference type="OrthoDB" id="6041373at2759"/>
<evidence type="ECO:0000256" key="6">
    <source>
        <dbReference type="SAM" id="SignalP"/>
    </source>
</evidence>
<keyword evidence="6" id="KW-0732">Signal</keyword>
<dbReference type="AlphaFoldDB" id="A0A8B6G538"/>
<dbReference type="GO" id="GO:0008191">
    <property type="term" value="F:metalloendopeptidase inhibitor activity"/>
    <property type="evidence" value="ECO:0007669"/>
    <property type="project" value="InterPro"/>
</dbReference>
<reference evidence="8" key="1">
    <citation type="submission" date="2018-11" db="EMBL/GenBank/DDBJ databases">
        <authorList>
            <person name="Alioto T."/>
            <person name="Alioto T."/>
        </authorList>
    </citation>
    <scope>NUCLEOTIDE SEQUENCE</scope>
</reference>
<evidence type="ECO:0000313" key="9">
    <source>
        <dbReference type="Proteomes" id="UP000596742"/>
    </source>
</evidence>
<feature type="disulfide bond" evidence="5">
    <location>
        <begin position="144"/>
        <end position="149"/>
    </location>
</feature>
<accession>A0A8B6G538</accession>
<dbReference type="Pfam" id="PF01759">
    <property type="entry name" value="NTR"/>
    <property type="match status" value="1"/>
</dbReference>
<evidence type="ECO:0000256" key="3">
    <source>
        <dbReference type="ARBA" id="ARBA00023157"/>
    </source>
</evidence>
<dbReference type="InterPro" id="IPR008993">
    <property type="entry name" value="TIMP-like_OB-fold"/>
</dbReference>
<keyword evidence="4" id="KW-0479">Metal-binding</keyword>
<keyword evidence="9" id="KW-1185">Reference proteome</keyword>
<keyword evidence="3 5" id="KW-1015">Disulfide bond</keyword>
<dbReference type="InterPro" id="IPR001820">
    <property type="entry name" value="TIMP"/>
</dbReference>
<feature type="disulfide bond" evidence="5">
    <location>
        <begin position="34"/>
        <end position="135"/>
    </location>
</feature>
<dbReference type="GO" id="GO:0005615">
    <property type="term" value="C:extracellular space"/>
    <property type="evidence" value="ECO:0007669"/>
    <property type="project" value="TreeGrafter"/>
</dbReference>
<evidence type="ECO:0000259" key="7">
    <source>
        <dbReference type="PROSITE" id="PS50189"/>
    </source>
</evidence>
<keyword evidence="4" id="KW-0862">Zinc</keyword>
<evidence type="ECO:0000313" key="8">
    <source>
        <dbReference type="EMBL" id="VDI58809.1"/>
    </source>
</evidence>
<comment type="caution">
    <text evidence="8">The sequence shown here is derived from an EMBL/GenBank/DDBJ whole genome shotgun (WGS) entry which is preliminary data.</text>
</comment>
<dbReference type="GO" id="GO:0046872">
    <property type="term" value="F:metal ion binding"/>
    <property type="evidence" value="ECO:0007669"/>
    <property type="project" value="UniProtKB-KW"/>
</dbReference>
<dbReference type="EMBL" id="UYJE01007891">
    <property type="protein sequence ID" value="VDI58809.1"/>
    <property type="molecule type" value="Genomic_DNA"/>
</dbReference>
<feature type="disulfide bond" evidence="5">
    <location>
        <begin position="24"/>
        <end position="116"/>
    </location>
</feature>
<dbReference type="GO" id="GO:0031012">
    <property type="term" value="C:extracellular matrix"/>
    <property type="evidence" value="ECO:0007669"/>
    <property type="project" value="TreeGrafter"/>
</dbReference>
<feature type="disulfide bond" evidence="5">
    <location>
        <begin position="22"/>
        <end position="90"/>
    </location>
</feature>
<dbReference type="PANTHER" id="PTHR11844:SF25">
    <property type="entry name" value="NTR DOMAIN-CONTAINING PROTEIN"/>
    <property type="match status" value="1"/>
</dbReference>
<dbReference type="GO" id="GO:0002020">
    <property type="term" value="F:protease binding"/>
    <property type="evidence" value="ECO:0007669"/>
    <property type="project" value="TreeGrafter"/>
</dbReference>
<feature type="disulfide bond" evidence="5">
    <location>
        <begin position="137"/>
        <end position="179"/>
    </location>
</feature>
<dbReference type="InterPro" id="IPR018933">
    <property type="entry name" value="Netrin_module_non-TIMP"/>
</dbReference>
<sequence length="187" mass="21469">MLLIIFLMMFAIVTMTQVNGECTCGNKTLHQHFCDDEFVVKVVILDHKLSDDSDNGRKYITYVLNNYKENNELMPWDYLELFTNSTNSTCGVTLMPSHHYILGGIYSEGKHWISLCNLVVVGRDIPCERNDYNNCDCKIIYEKCKTTKCPNENDSCIYNPKESEHLTDACLRNKITGKCQWKTCPAA</sequence>
<feature type="domain" description="NTR" evidence="7">
    <location>
        <begin position="22"/>
        <end position="149"/>
    </location>
</feature>
<dbReference type="SMART" id="SM00206">
    <property type="entry name" value="NTR"/>
    <property type="match status" value="1"/>
</dbReference>